<dbReference type="EMBL" id="UINC01027942">
    <property type="protein sequence ID" value="SVB08055.1"/>
    <property type="molecule type" value="Genomic_DNA"/>
</dbReference>
<evidence type="ECO:0008006" key="4">
    <source>
        <dbReference type="Google" id="ProtNLM"/>
    </source>
</evidence>
<sequence length="377" mass="41954">MNVYTRQLAVALGNSGVHVDIFTRDHTHADSKITEIAPRVRVIHLPGGPVETPVDGLFPHLPEFSQALLEFQRENRLTYQAIHSHYWLSGWVGQEMASHWHAPHVLTFHTLSLIKMQSRAGESEPEARRQVEQDLIASVDRIVAFSPHERDAMVRLYQADASTIELIPCGVDLSLFRPLDQREVRQRLGLNGEKVLLYVGRIEPLKGLELLLYTAAQLQTCEQIKVLVVGGGAGRDEEIDRLRELAKKLDVDKVFDFVGRVDQQDLPLYYNAADVCVVPSFYESFGLAALESMACGTPVVATRSGGLSTIIQHGHTGYLKAWRCPEAFASSLEMIISSRNLQHSMGLAARLRAEGLSWDNVAVRIAGVYDSLIAEGR</sequence>
<dbReference type="InterPro" id="IPR050194">
    <property type="entry name" value="Glycosyltransferase_grp1"/>
</dbReference>
<dbReference type="InterPro" id="IPR028098">
    <property type="entry name" value="Glyco_trans_4-like_N"/>
</dbReference>
<feature type="domain" description="Glycosyl transferase family 1" evidence="1">
    <location>
        <begin position="181"/>
        <end position="350"/>
    </location>
</feature>
<evidence type="ECO:0000259" key="2">
    <source>
        <dbReference type="Pfam" id="PF13579"/>
    </source>
</evidence>
<dbReference type="AlphaFoldDB" id="A0A382B2Q6"/>
<protein>
    <recommendedName>
        <fullName evidence="4">Glycosyltransferase subfamily 4-like N-terminal domain-containing protein</fullName>
    </recommendedName>
</protein>
<name>A0A382B2Q6_9ZZZZ</name>
<dbReference type="PANTHER" id="PTHR45947:SF3">
    <property type="entry name" value="SULFOQUINOVOSYL TRANSFERASE SQD2"/>
    <property type="match status" value="1"/>
</dbReference>
<accession>A0A382B2Q6</accession>
<reference evidence="3" key="1">
    <citation type="submission" date="2018-05" db="EMBL/GenBank/DDBJ databases">
        <authorList>
            <person name="Lanie J.A."/>
            <person name="Ng W.-L."/>
            <person name="Kazmierczak K.M."/>
            <person name="Andrzejewski T.M."/>
            <person name="Davidsen T.M."/>
            <person name="Wayne K.J."/>
            <person name="Tettelin H."/>
            <person name="Glass J.I."/>
            <person name="Rusch D."/>
            <person name="Podicherti R."/>
            <person name="Tsui H.-C.T."/>
            <person name="Winkler M.E."/>
        </authorList>
    </citation>
    <scope>NUCLEOTIDE SEQUENCE</scope>
</reference>
<gene>
    <name evidence="3" type="ORF">METZ01_LOCUS160909</name>
</gene>
<dbReference type="SUPFAM" id="SSF53756">
    <property type="entry name" value="UDP-Glycosyltransferase/glycogen phosphorylase"/>
    <property type="match status" value="1"/>
</dbReference>
<dbReference type="PANTHER" id="PTHR45947">
    <property type="entry name" value="SULFOQUINOVOSYL TRANSFERASE SQD2"/>
    <property type="match status" value="1"/>
</dbReference>
<evidence type="ECO:0000259" key="1">
    <source>
        <dbReference type="Pfam" id="PF00534"/>
    </source>
</evidence>
<proteinExistence type="predicted"/>
<dbReference type="GO" id="GO:0016757">
    <property type="term" value="F:glycosyltransferase activity"/>
    <property type="evidence" value="ECO:0007669"/>
    <property type="project" value="InterPro"/>
</dbReference>
<feature type="domain" description="Glycosyltransferase subfamily 4-like N-terminal" evidence="2">
    <location>
        <begin position="1"/>
        <end position="170"/>
    </location>
</feature>
<dbReference type="Pfam" id="PF00534">
    <property type="entry name" value="Glycos_transf_1"/>
    <property type="match status" value="1"/>
</dbReference>
<dbReference type="InterPro" id="IPR001296">
    <property type="entry name" value="Glyco_trans_1"/>
</dbReference>
<organism evidence="3">
    <name type="scientific">marine metagenome</name>
    <dbReference type="NCBI Taxonomy" id="408172"/>
    <lineage>
        <taxon>unclassified sequences</taxon>
        <taxon>metagenomes</taxon>
        <taxon>ecological metagenomes</taxon>
    </lineage>
</organism>
<dbReference type="Gene3D" id="3.40.50.2000">
    <property type="entry name" value="Glycogen Phosphorylase B"/>
    <property type="match status" value="2"/>
</dbReference>
<dbReference type="Pfam" id="PF13579">
    <property type="entry name" value="Glyco_trans_4_4"/>
    <property type="match status" value="1"/>
</dbReference>
<evidence type="ECO:0000313" key="3">
    <source>
        <dbReference type="EMBL" id="SVB08055.1"/>
    </source>
</evidence>